<dbReference type="GO" id="GO:0005737">
    <property type="term" value="C:cytoplasm"/>
    <property type="evidence" value="ECO:0007669"/>
    <property type="project" value="TreeGrafter"/>
</dbReference>
<comment type="caution">
    <text evidence="5">The sequence shown here is derived from an EMBL/GenBank/DDBJ whole genome shotgun (WGS) entry which is preliminary data.</text>
</comment>
<evidence type="ECO:0008006" key="7">
    <source>
        <dbReference type="Google" id="ProtNLM"/>
    </source>
</evidence>
<dbReference type="SUPFAM" id="SSF51735">
    <property type="entry name" value="NAD(P)-binding Rossmann-fold domains"/>
    <property type="match status" value="1"/>
</dbReference>
<sequence>MTVYDDGKQTRSFRYVSDLVCYLFVVKGAIDSSATIEFRENTADDPQKRKPDISKAKELLNWEPKVPLREGLPKMASDFQNRILNGDEGKGNK</sequence>
<keyword evidence="6" id="KW-1185">Reference proteome</keyword>
<proteinExistence type="predicted"/>
<organism evidence="5 6">
    <name type="scientific">Cynara cardunculus var. scolymus</name>
    <name type="common">Globe artichoke</name>
    <name type="synonym">Cynara scolymus</name>
    <dbReference type="NCBI Taxonomy" id="59895"/>
    <lineage>
        <taxon>Eukaryota</taxon>
        <taxon>Viridiplantae</taxon>
        <taxon>Streptophyta</taxon>
        <taxon>Embryophyta</taxon>
        <taxon>Tracheophyta</taxon>
        <taxon>Spermatophyta</taxon>
        <taxon>Magnoliopsida</taxon>
        <taxon>eudicotyledons</taxon>
        <taxon>Gunneridae</taxon>
        <taxon>Pentapetalae</taxon>
        <taxon>asterids</taxon>
        <taxon>campanulids</taxon>
        <taxon>Asterales</taxon>
        <taxon>Asteraceae</taxon>
        <taxon>Carduoideae</taxon>
        <taxon>Cardueae</taxon>
        <taxon>Carduinae</taxon>
        <taxon>Cynara</taxon>
    </lineage>
</organism>
<evidence type="ECO:0000256" key="3">
    <source>
        <dbReference type="ARBA" id="ARBA00023027"/>
    </source>
</evidence>
<dbReference type="Proteomes" id="UP000243975">
    <property type="component" value="Unassembled WGS sequence"/>
</dbReference>
<evidence type="ECO:0000313" key="6">
    <source>
        <dbReference type="Proteomes" id="UP000243975"/>
    </source>
</evidence>
<dbReference type="GO" id="GO:0070403">
    <property type="term" value="F:NAD+ binding"/>
    <property type="evidence" value="ECO:0007669"/>
    <property type="project" value="InterPro"/>
</dbReference>
<dbReference type="EMBL" id="LEKV01005099">
    <property type="protein sequence ID" value="KVH90591.1"/>
    <property type="molecule type" value="Genomic_DNA"/>
</dbReference>
<dbReference type="GO" id="GO:0048040">
    <property type="term" value="F:UDP-glucuronate decarboxylase activity"/>
    <property type="evidence" value="ECO:0007669"/>
    <property type="project" value="TreeGrafter"/>
</dbReference>
<dbReference type="InterPro" id="IPR044516">
    <property type="entry name" value="UXS-like"/>
</dbReference>
<dbReference type="GO" id="GO:0042732">
    <property type="term" value="P:D-xylose metabolic process"/>
    <property type="evidence" value="ECO:0007669"/>
    <property type="project" value="InterPro"/>
</dbReference>
<dbReference type="InterPro" id="IPR036291">
    <property type="entry name" value="NAD(P)-bd_dom_sf"/>
</dbReference>
<keyword evidence="4" id="KW-0456">Lyase</keyword>
<evidence type="ECO:0000256" key="1">
    <source>
        <dbReference type="ARBA" id="ARBA00001911"/>
    </source>
</evidence>
<evidence type="ECO:0000313" key="5">
    <source>
        <dbReference type="EMBL" id="KVH90591.1"/>
    </source>
</evidence>
<protein>
    <recommendedName>
        <fullName evidence="7">UDP-glucuronate decarboxylase</fullName>
    </recommendedName>
</protein>
<dbReference type="STRING" id="59895.A0A103XH16"/>
<dbReference type="PANTHER" id="PTHR43078">
    <property type="entry name" value="UDP-GLUCURONIC ACID DECARBOXYLASE-RELATED"/>
    <property type="match status" value="1"/>
</dbReference>
<dbReference type="OMA" id="MEDDPHM"/>
<dbReference type="Gene3D" id="3.90.25.10">
    <property type="entry name" value="UDP-galactose 4-epimerase, domain 1"/>
    <property type="match status" value="1"/>
</dbReference>
<dbReference type="PANTHER" id="PTHR43078:SF22">
    <property type="entry name" value="UDP-GLUCURONIC ACID DECARBOXYLASE 1"/>
    <property type="match status" value="1"/>
</dbReference>
<gene>
    <name evidence="5" type="ORF">Ccrd_007465</name>
</gene>
<dbReference type="AlphaFoldDB" id="A0A103XH16"/>
<evidence type="ECO:0000256" key="2">
    <source>
        <dbReference type="ARBA" id="ARBA00022793"/>
    </source>
</evidence>
<accession>A0A103XH16</accession>
<name>A0A103XH16_CYNCS</name>
<comment type="cofactor">
    <cofactor evidence="1">
        <name>NAD(+)</name>
        <dbReference type="ChEBI" id="CHEBI:57540"/>
    </cofactor>
</comment>
<reference evidence="5 6" key="1">
    <citation type="journal article" date="2016" name="Sci. Rep.">
        <title>The genome sequence of the outbreeding globe artichoke constructed de novo incorporating a phase-aware low-pass sequencing strategy of F1 progeny.</title>
        <authorList>
            <person name="Scaglione D."/>
            <person name="Reyes-Chin-Wo S."/>
            <person name="Acquadro A."/>
            <person name="Froenicke L."/>
            <person name="Portis E."/>
            <person name="Beitel C."/>
            <person name="Tirone M."/>
            <person name="Mauro R."/>
            <person name="Lo Monaco A."/>
            <person name="Mauromicale G."/>
            <person name="Faccioli P."/>
            <person name="Cattivelli L."/>
            <person name="Rieseberg L."/>
            <person name="Michelmore R."/>
            <person name="Lanteri S."/>
        </authorList>
    </citation>
    <scope>NUCLEOTIDE SEQUENCE [LARGE SCALE GENOMIC DNA]</scope>
    <source>
        <strain evidence="5">2C</strain>
    </source>
</reference>
<keyword evidence="2" id="KW-0210">Decarboxylase</keyword>
<keyword evidence="3" id="KW-0520">NAD</keyword>
<evidence type="ECO:0000256" key="4">
    <source>
        <dbReference type="ARBA" id="ARBA00023239"/>
    </source>
</evidence>
<dbReference type="Gramene" id="KVH90591">
    <property type="protein sequence ID" value="KVH90591"/>
    <property type="gene ID" value="Ccrd_007465"/>
</dbReference>